<evidence type="ECO:0000256" key="4">
    <source>
        <dbReference type="ARBA" id="ARBA00022553"/>
    </source>
</evidence>
<reference evidence="13" key="1">
    <citation type="submission" date="2019-12" db="EMBL/GenBank/DDBJ databases">
        <authorList>
            <person name="zhang j."/>
            <person name="sun C.M."/>
        </authorList>
    </citation>
    <scope>NUCLEOTIDE SEQUENCE</scope>
    <source>
        <strain evidence="13">NS-1</strain>
    </source>
</reference>
<dbReference type="KEGG" id="ifn:GM661_03295"/>
<dbReference type="InterPro" id="IPR036890">
    <property type="entry name" value="HATPase_C_sf"/>
</dbReference>
<dbReference type="SUPFAM" id="SSF47384">
    <property type="entry name" value="Homodimeric domain of signal transducing histidine kinase"/>
    <property type="match status" value="1"/>
</dbReference>
<dbReference type="Gene3D" id="3.30.565.10">
    <property type="entry name" value="Histidine kinase-like ATPase, C-terminal domain"/>
    <property type="match status" value="1"/>
</dbReference>
<evidence type="ECO:0000313" key="13">
    <source>
        <dbReference type="EMBL" id="QTL97071.1"/>
    </source>
</evidence>
<dbReference type="SUPFAM" id="SSF55874">
    <property type="entry name" value="ATPase domain of HSP90 chaperone/DNA topoisomerase II/histidine kinase"/>
    <property type="match status" value="1"/>
</dbReference>
<feature type="domain" description="HAMP" evidence="12">
    <location>
        <begin position="194"/>
        <end position="249"/>
    </location>
</feature>
<feature type="domain" description="Histidine kinase" evidence="11">
    <location>
        <begin position="378"/>
        <end position="594"/>
    </location>
</feature>
<evidence type="ECO:0000259" key="11">
    <source>
        <dbReference type="PROSITE" id="PS50109"/>
    </source>
</evidence>
<feature type="transmembrane region" description="Helical" evidence="10">
    <location>
        <begin position="173"/>
        <end position="192"/>
    </location>
</feature>
<evidence type="ECO:0000256" key="3">
    <source>
        <dbReference type="ARBA" id="ARBA00012438"/>
    </source>
</evidence>
<dbReference type="InterPro" id="IPR005467">
    <property type="entry name" value="His_kinase_dom"/>
</dbReference>
<dbReference type="Gene3D" id="6.10.340.10">
    <property type="match status" value="1"/>
</dbReference>
<keyword evidence="5" id="KW-0808">Transferase</keyword>
<dbReference type="GO" id="GO:0000155">
    <property type="term" value="F:phosphorelay sensor kinase activity"/>
    <property type="evidence" value="ECO:0007669"/>
    <property type="project" value="InterPro"/>
</dbReference>
<dbReference type="PANTHER" id="PTHR45453:SF1">
    <property type="entry name" value="PHOSPHATE REGULON SENSOR PROTEIN PHOR"/>
    <property type="match status" value="1"/>
</dbReference>
<dbReference type="Gene3D" id="1.10.287.130">
    <property type="match status" value="1"/>
</dbReference>
<dbReference type="InterPro" id="IPR003661">
    <property type="entry name" value="HisK_dim/P_dom"/>
</dbReference>
<keyword evidence="7" id="KW-0902">Two-component regulatory system</keyword>
<comment type="catalytic activity">
    <reaction evidence="1">
        <text>ATP + protein L-histidine = ADP + protein N-phospho-L-histidine.</text>
        <dbReference type="EC" id="2.7.13.3"/>
    </reaction>
</comment>
<dbReference type="PROSITE" id="PS50885">
    <property type="entry name" value="HAMP"/>
    <property type="match status" value="1"/>
</dbReference>
<evidence type="ECO:0000313" key="14">
    <source>
        <dbReference type="Proteomes" id="UP000665020"/>
    </source>
</evidence>
<dbReference type="PANTHER" id="PTHR45453">
    <property type="entry name" value="PHOSPHATE REGULON SENSOR PROTEIN PHOR"/>
    <property type="match status" value="1"/>
</dbReference>
<evidence type="ECO:0000256" key="8">
    <source>
        <dbReference type="ARBA" id="ARBA00023136"/>
    </source>
</evidence>
<dbReference type="CDD" id="cd00082">
    <property type="entry name" value="HisKA"/>
    <property type="match status" value="1"/>
</dbReference>
<dbReference type="SMART" id="SM00304">
    <property type="entry name" value="HAMP"/>
    <property type="match status" value="1"/>
</dbReference>
<keyword evidence="8 10" id="KW-0472">Membrane</keyword>
<dbReference type="FunFam" id="1.10.287.130:FF:000001">
    <property type="entry name" value="Two-component sensor histidine kinase"/>
    <property type="match status" value="1"/>
</dbReference>
<keyword evidence="9" id="KW-0175">Coiled coil</keyword>
<dbReference type="NCBIfam" id="TIGR00229">
    <property type="entry name" value="sensory_box"/>
    <property type="match status" value="1"/>
</dbReference>
<dbReference type="GO" id="GO:0005886">
    <property type="term" value="C:plasma membrane"/>
    <property type="evidence" value="ECO:0007669"/>
    <property type="project" value="TreeGrafter"/>
</dbReference>
<protein>
    <recommendedName>
        <fullName evidence="3">histidine kinase</fullName>
        <ecNumber evidence="3">2.7.13.3</ecNumber>
    </recommendedName>
</protein>
<dbReference type="InterPro" id="IPR035965">
    <property type="entry name" value="PAS-like_dom_sf"/>
</dbReference>
<name>A0A8A7K6Q9_9FIRM</name>
<dbReference type="Pfam" id="PF00512">
    <property type="entry name" value="HisKA"/>
    <property type="match status" value="1"/>
</dbReference>
<dbReference type="CDD" id="cd00075">
    <property type="entry name" value="HATPase"/>
    <property type="match status" value="1"/>
</dbReference>
<dbReference type="SMART" id="SM00388">
    <property type="entry name" value="HisKA"/>
    <property type="match status" value="1"/>
</dbReference>
<dbReference type="CDD" id="cd00130">
    <property type="entry name" value="PAS"/>
    <property type="match status" value="1"/>
</dbReference>
<dbReference type="SMART" id="SM00387">
    <property type="entry name" value="HATPase_c"/>
    <property type="match status" value="1"/>
</dbReference>
<evidence type="ECO:0000256" key="2">
    <source>
        <dbReference type="ARBA" id="ARBA00004370"/>
    </source>
</evidence>
<dbReference type="PRINTS" id="PR00344">
    <property type="entry name" value="BCTRLSENSOR"/>
</dbReference>
<evidence type="ECO:0000256" key="1">
    <source>
        <dbReference type="ARBA" id="ARBA00000085"/>
    </source>
</evidence>
<dbReference type="AlphaFoldDB" id="A0A8A7K6Q9"/>
<dbReference type="InterPro" id="IPR036097">
    <property type="entry name" value="HisK_dim/P_sf"/>
</dbReference>
<keyword evidence="10" id="KW-1133">Transmembrane helix</keyword>
<dbReference type="Gene3D" id="3.30.450.20">
    <property type="entry name" value="PAS domain"/>
    <property type="match status" value="1"/>
</dbReference>
<keyword evidence="10" id="KW-0812">Transmembrane</keyword>
<dbReference type="InterPro" id="IPR003660">
    <property type="entry name" value="HAMP_dom"/>
</dbReference>
<dbReference type="GO" id="GO:0004721">
    <property type="term" value="F:phosphoprotein phosphatase activity"/>
    <property type="evidence" value="ECO:0007669"/>
    <property type="project" value="TreeGrafter"/>
</dbReference>
<organism evidence="13 14">
    <name type="scientific">Iocasia fonsfrigidae</name>
    <dbReference type="NCBI Taxonomy" id="2682810"/>
    <lineage>
        <taxon>Bacteria</taxon>
        <taxon>Bacillati</taxon>
        <taxon>Bacillota</taxon>
        <taxon>Clostridia</taxon>
        <taxon>Halanaerobiales</taxon>
        <taxon>Halanaerobiaceae</taxon>
        <taxon>Iocasia</taxon>
    </lineage>
</organism>
<keyword evidence="6" id="KW-0418">Kinase</keyword>
<evidence type="ECO:0000256" key="9">
    <source>
        <dbReference type="SAM" id="Coils"/>
    </source>
</evidence>
<dbReference type="Pfam" id="PF02518">
    <property type="entry name" value="HATPase_c"/>
    <property type="match status" value="1"/>
</dbReference>
<dbReference type="InterPro" id="IPR000014">
    <property type="entry name" value="PAS"/>
</dbReference>
<keyword evidence="14" id="KW-1185">Reference proteome</keyword>
<evidence type="ECO:0000256" key="6">
    <source>
        <dbReference type="ARBA" id="ARBA00022777"/>
    </source>
</evidence>
<feature type="transmembrane region" description="Helical" evidence="10">
    <location>
        <begin position="16"/>
        <end position="39"/>
    </location>
</feature>
<evidence type="ECO:0000256" key="5">
    <source>
        <dbReference type="ARBA" id="ARBA00022679"/>
    </source>
</evidence>
<comment type="subcellular location">
    <subcellularLocation>
        <location evidence="2">Membrane</location>
    </subcellularLocation>
</comment>
<dbReference type="SUPFAM" id="SSF55785">
    <property type="entry name" value="PYP-like sensor domain (PAS domain)"/>
    <property type="match status" value="1"/>
</dbReference>
<dbReference type="InterPro" id="IPR004358">
    <property type="entry name" value="Sig_transdc_His_kin-like_C"/>
</dbReference>
<evidence type="ECO:0000259" key="12">
    <source>
        <dbReference type="PROSITE" id="PS50885"/>
    </source>
</evidence>
<evidence type="ECO:0000256" key="7">
    <source>
        <dbReference type="ARBA" id="ARBA00023012"/>
    </source>
</evidence>
<proteinExistence type="predicted"/>
<dbReference type="InterPro" id="IPR050351">
    <property type="entry name" value="BphY/WalK/GraS-like"/>
</dbReference>
<dbReference type="Proteomes" id="UP000665020">
    <property type="component" value="Chromosome"/>
</dbReference>
<sequence>MQVDLLQRKDTFFVKLLIRFFTITMIVILIFGFSVIYYFKGFYFSQKEDEIIKNSSAVMEYLAQSFVKNDRQEIVNWLNILAKLNSGQVWLINNQGYLIFSYPYLFSEEKRFSRYETIFTGKIISRLVDASDFEDPMLLVGLPVNYNEEVEAALLIFTPIKAINSTIYQVEKLMVLISILSIFLILIISYVWSKSLATPLQNIGNIAFEISKGEFGKTMTLAKEGVSSEIDTLLDSINSMSTKLKRTIDNLIEERNKLKHVLTGMEEGIIAVNKFGEIILINESACKLLDLNRNLMGKEFAKVIRNKKVLTVFETALKKFEENWQEVLIKRGNSKQCILIHCTPIYTDNKEFWGGVALFQDISERYRFEKLQREFVANISHELKAPLTSIQGAVELLLDGVANNKIKQNNYLKMILLESNRLTDLINETLILAEIDAGGLKLHKEIINVKNLFENMRMFFNNIKKEGQEMKLIIPDEKIGIYANQEKIKQVLINLISNSVKFSPGNGMIELGTKLCDDKIKIWVKDQGIGIPDSELNNIWERFYKIDKARTPGTNSSGLGLAIVKQIIEEHQGRVFVQSELKRGSTIGFFLPIK</sequence>
<dbReference type="Pfam" id="PF13426">
    <property type="entry name" value="PAS_9"/>
    <property type="match status" value="1"/>
</dbReference>
<gene>
    <name evidence="13" type="ORF">GM661_03295</name>
</gene>
<dbReference type="EMBL" id="CP046640">
    <property type="protein sequence ID" value="QTL97071.1"/>
    <property type="molecule type" value="Genomic_DNA"/>
</dbReference>
<dbReference type="GO" id="GO:0016036">
    <property type="term" value="P:cellular response to phosphate starvation"/>
    <property type="evidence" value="ECO:0007669"/>
    <property type="project" value="TreeGrafter"/>
</dbReference>
<keyword evidence="4" id="KW-0597">Phosphoprotein</keyword>
<evidence type="ECO:0000256" key="10">
    <source>
        <dbReference type="SAM" id="Phobius"/>
    </source>
</evidence>
<feature type="coiled-coil region" evidence="9">
    <location>
        <begin position="234"/>
        <end position="261"/>
    </location>
</feature>
<dbReference type="InterPro" id="IPR003594">
    <property type="entry name" value="HATPase_dom"/>
</dbReference>
<dbReference type="EC" id="2.7.13.3" evidence="3"/>
<dbReference type="FunFam" id="3.30.565.10:FF:000006">
    <property type="entry name" value="Sensor histidine kinase WalK"/>
    <property type="match status" value="1"/>
</dbReference>
<dbReference type="PROSITE" id="PS50109">
    <property type="entry name" value="HIS_KIN"/>
    <property type="match status" value="1"/>
</dbReference>
<accession>A0A8A7K6Q9</accession>